<organism evidence="2 3">
    <name type="scientific">Microvirga lupini</name>
    <dbReference type="NCBI Taxonomy" id="420324"/>
    <lineage>
        <taxon>Bacteria</taxon>
        <taxon>Pseudomonadati</taxon>
        <taxon>Pseudomonadota</taxon>
        <taxon>Alphaproteobacteria</taxon>
        <taxon>Hyphomicrobiales</taxon>
        <taxon>Methylobacteriaceae</taxon>
        <taxon>Microvirga</taxon>
    </lineage>
</organism>
<evidence type="ECO:0000256" key="1">
    <source>
        <dbReference type="SAM" id="MobiDB-lite"/>
    </source>
</evidence>
<dbReference type="AlphaFoldDB" id="A0A7W4VI92"/>
<dbReference type="Proteomes" id="UP000532010">
    <property type="component" value="Unassembled WGS sequence"/>
</dbReference>
<sequence length="385" mass="42772">MSNLFLDIYPLSERATNDALEYIFKAHDHGGDGIWSPHESPLIRRLVELFTKRGLDRLDAVQKQILAWEAGDHHKPSEAPVARPGMMERWNEAELSLVKLYLESLPPEQWGLDDHMMAVDYVVQRYLPADELKTEAEWLSTRAGMMGKVQANLDAAAVATMTGKGADAILAALPSTVAQAVSQFNLPAQQRATLEFARVRTAENVRALTDSVRHRMRNTIVQHLEEQQTTAAGVPGQALQSKLFDQFAMLNRDWRRIAVTEAGEAQTQGYIASLKPGTKVKRVEQYATACGFCKKIDGVIATVVAADAPDKDPETQIWPGKNNVGRSASPRKRVGDQLVARDPDEMWQLPAGLAHPHCRGRWVPVIEDEPGDDPEFADMLRELLA</sequence>
<proteinExistence type="predicted"/>
<dbReference type="RefSeq" id="WP_183447199.1">
    <property type="nucleotide sequence ID" value="NZ_JACHWB010000001.1"/>
</dbReference>
<evidence type="ECO:0008006" key="4">
    <source>
        <dbReference type="Google" id="ProtNLM"/>
    </source>
</evidence>
<comment type="caution">
    <text evidence="2">The sequence shown here is derived from an EMBL/GenBank/DDBJ whole genome shotgun (WGS) entry which is preliminary data.</text>
</comment>
<accession>A0A7W4VI92</accession>
<name>A0A7W4VI92_9HYPH</name>
<protein>
    <recommendedName>
        <fullName evidence="4">Phage Mu protein F like protein</fullName>
    </recommendedName>
</protein>
<evidence type="ECO:0000313" key="3">
    <source>
        <dbReference type="Proteomes" id="UP000532010"/>
    </source>
</evidence>
<dbReference type="EMBL" id="JACHWB010000001">
    <property type="protein sequence ID" value="MBB3017698.1"/>
    <property type="molecule type" value="Genomic_DNA"/>
</dbReference>
<gene>
    <name evidence="2" type="ORF">FHR70_000738</name>
</gene>
<reference evidence="2 3" key="1">
    <citation type="submission" date="2020-08" db="EMBL/GenBank/DDBJ databases">
        <title>The Agave Microbiome: Exploring the role of microbial communities in plant adaptations to desert environments.</title>
        <authorList>
            <person name="Partida-Martinez L.P."/>
        </authorList>
    </citation>
    <scope>NUCLEOTIDE SEQUENCE [LARGE SCALE GENOMIC DNA]</scope>
    <source>
        <strain evidence="2 3">AT3.9</strain>
    </source>
</reference>
<evidence type="ECO:0000313" key="2">
    <source>
        <dbReference type="EMBL" id="MBB3017698.1"/>
    </source>
</evidence>
<feature type="region of interest" description="Disordered" evidence="1">
    <location>
        <begin position="313"/>
        <end position="333"/>
    </location>
</feature>
<keyword evidence="3" id="KW-1185">Reference proteome</keyword>